<organism evidence="15 16">
    <name type="scientific">Rhodoferax aquaticus</name>
    <dbReference type="NCBI Taxonomy" id="2527691"/>
    <lineage>
        <taxon>Bacteria</taxon>
        <taxon>Pseudomonadati</taxon>
        <taxon>Pseudomonadota</taxon>
        <taxon>Betaproteobacteria</taxon>
        <taxon>Burkholderiales</taxon>
        <taxon>Comamonadaceae</taxon>
        <taxon>Rhodoferax</taxon>
    </lineage>
</organism>
<name>A0A515ELC7_9BURK</name>
<evidence type="ECO:0000256" key="13">
    <source>
        <dbReference type="SAM" id="Phobius"/>
    </source>
</evidence>
<protein>
    <submittedName>
        <fullName evidence="15">Cytochrome b</fullName>
    </submittedName>
</protein>
<keyword evidence="10" id="KW-0408">Iron</keyword>
<evidence type="ECO:0000256" key="12">
    <source>
        <dbReference type="ARBA" id="ARBA00037975"/>
    </source>
</evidence>
<feature type="transmembrane region" description="Helical" evidence="13">
    <location>
        <begin position="93"/>
        <end position="112"/>
    </location>
</feature>
<accession>A0A515ELC7</accession>
<dbReference type="PANTHER" id="PTHR30529:SF1">
    <property type="entry name" value="CYTOCHROME B561 HOMOLOG 2"/>
    <property type="match status" value="1"/>
</dbReference>
<feature type="domain" description="Cytochrome b561 bacterial/Ni-hydrogenase" evidence="14">
    <location>
        <begin position="8"/>
        <end position="178"/>
    </location>
</feature>
<comment type="similarity">
    <text evidence="12">Belongs to the cytochrome b561 family.</text>
</comment>
<dbReference type="SUPFAM" id="SSF81342">
    <property type="entry name" value="Transmembrane di-heme cytochromes"/>
    <property type="match status" value="1"/>
</dbReference>
<dbReference type="PANTHER" id="PTHR30529">
    <property type="entry name" value="CYTOCHROME B561"/>
    <property type="match status" value="1"/>
</dbReference>
<keyword evidence="6 13" id="KW-0812">Transmembrane</keyword>
<evidence type="ECO:0000259" key="14">
    <source>
        <dbReference type="Pfam" id="PF01292"/>
    </source>
</evidence>
<dbReference type="GO" id="GO:0020037">
    <property type="term" value="F:heme binding"/>
    <property type="evidence" value="ECO:0007669"/>
    <property type="project" value="TreeGrafter"/>
</dbReference>
<dbReference type="InterPro" id="IPR052168">
    <property type="entry name" value="Cytochrome_b561_oxidase"/>
</dbReference>
<feature type="transmembrane region" description="Helical" evidence="13">
    <location>
        <begin position="149"/>
        <end position="167"/>
    </location>
</feature>
<evidence type="ECO:0000256" key="3">
    <source>
        <dbReference type="ARBA" id="ARBA00022448"/>
    </source>
</evidence>
<evidence type="ECO:0000313" key="15">
    <source>
        <dbReference type="EMBL" id="QDL53465.1"/>
    </source>
</evidence>
<evidence type="ECO:0000256" key="8">
    <source>
        <dbReference type="ARBA" id="ARBA00022982"/>
    </source>
</evidence>
<dbReference type="GO" id="GO:0022904">
    <property type="term" value="P:respiratory electron transport chain"/>
    <property type="evidence" value="ECO:0007669"/>
    <property type="project" value="InterPro"/>
</dbReference>
<dbReference type="Proteomes" id="UP000317365">
    <property type="component" value="Chromosome"/>
</dbReference>
<keyword evidence="16" id="KW-1185">Reference proteome</keyword>
<comment type="cofactor">
    <cofactor evidence="1">
        <name>heme b</name>
        <dbReference type="ChEBI" id="CHEBI:60344"/>
    </cofactor>
</comment>
<keyword evidence="7" id="KW-0479">Metal-binding</keyword>
<comment type="subcellular location">
    <subcellularLocation>
        <location evidence="2">Cell membrane</location>
        <topology evidence="2">Multi-pass membrane protein</topology>
    </subcellularLocation>
</comment>
<dbReference type="EMBL" id="CP036282">
    <property type="protein sequence ID" value="QDL53465.1"/>
    <property type="molecule type" value="Genomic_DNA"/>
</dbReference>
<keyword evidence="11 13" id="KW-0472">Membrane</keyword>
<keyword evidence="8" id="KW-0249">Electron transport</keyword>
<dbReference type="AlphaFoldDB" id="A0A515ELC7"/>
<dbReference type="GO" id="GO:0009055">
    <property type="term" value="F:electron transfer activity"/>
    <property type="evidence" value="ECO:0007669"/>
    <property type="project" value="InterPro"/>
</dbReference>
<evidence type="ECO:0000256" key="10">
    <source>
        <dbReference type="ARBA" id="ARBA00023004"/>
    </source>
</evidence>
<dbReference type="RefSeq" id="WP_142809378.1">
    <property type="nucleotide sequence ID" value="NZ_CP036282.1"/>
</dbReference>
<reference evidence="16" key="1">
    <citation type="submission" date="2019-02" db="EMBL/GenBank/DDBJ databases">
        <title>Complete genome sequence of Rhodoferax sp. Gr-4.</title>
        <authorList>
            <person name="Jin L."/>
        </authorList>
    </citation>
    <scope>NUCLEOTIDE SEQUENCE [LARGE SCALE GENOMIC DNA]</scope>
    <source>
        <strain evidence="16">Gr-4</strain>
    </source>
</reference>
<keyword evidence="4" id="KW-1003">Cell membrane</keyword>
<evidence type="ECO:0000256" key="9">
    <source>
        <dbReference type="ARBA" id="ARBA00022989"/>
    </source>
</evidence>
<evidence type="ECO:0000313" key="16">
    <source>
        <dbReference type="Proteomes" id="UP000317365"/>
    </source>
</evidence>
<sequence length="186" mass="20714">MHTNNPSRYSSFGQALHWLMAALVLAAFVYGPGGSELRVYLPKRDFERQLHETLGLCVFALLLLRIVWRAFSPPIPAQAMPRWMHRSSRVVQIGLYVLLMAVPTTAILGAWLEGHPLTLLGGVQVAPWLSEQHSLGSAIAEIHTWLGDAILWLAGAHAAAGLYHHWIRKDGVLSSMLPLWLTQRSQ</sequence>
<dbReference type="KEGG" id="rhg:EXZ61_04335"/>
<dbReference type="InterPro" id="IPR016174">
    <property type="entry name" value="Di-haem_cyt_TM"/>
</dbReference>
<evidence type="ECO:0000256" key="7">
    <source>
        <dbReference type="ARBA" id="ARBA00022723"/>
    </source>
</evidence>
<evidence type="ECO:0000256" key="11">
    <source>
        <dbReference type="ARBA" id="ARBA00023136"/>
    </source>
</evidence>
<keyword evidence="5" id="KW-0349">Heme</keyword>
<evidence type="ECO:0000256" key="6">
    <source>
        <dbReference type="ARBA" id="ARBA00022692"/>
    </source>
</evidence>
<evidence type="ECO:0000256" key="4">
    <source>
        <dbReference type="ARBA" id="ARBA00022475"/>
    </source>
</evidence>
<gene>
    <name evidence="15" type="ORF">EXZ61_04335</name>
</gene>
<keyword evidence="3" id="KW-0813">Transport</keyword>
<keyword evidence="9 13" id="KW-1133">Transmembrane helix</keyword>
<evidence type="ECO:0000256" key="5">
    <source>
        <dbReference type="ARBA" id="ARBA00022617"/>
    </source>
</evidence>
<evidence type="ECO:0000256" key="2">
    <source>
        <dbReference type="ARBA" id="ARBA00004651"/>
    </source>
</evidence>
<dbReference type="GO" id="GO:0046872">
    <property type="term" value="F:metal ion binding"/>
    <property type="evidence" value="ECO:0007669"/>
    <property type="project" value="UniProtKB-KW"/>
</dbReference>
<proteinExistence type="inferred from homology"/>
<dbReference type="GO" id="GO:0005886">
    <property type="term" value="C:plasma membrane"/>
    <property type="evidence" value="ECO:0007669"/>
    <property type="project" value="UniProtKB-SubCell"/>
</dbReference>
<dbReference type="Pfam" id="PF01292">
    <property type="entry name" value="Ni_hydr_CYTB"/>
    <property type="match status" value="1"/>
</dbReference>
<dbReference type="InterPro" id="IPR011577">
    <property type="entry name" value="Cyt_b561_bac/Ni-Hgenase"/>
</dbReference>
<evidence type="ECO:0000256" key="1">
    <source>
        <dbReference type="ARBA" id="ARBA00001970"/>
    </source>
</evidence>
<feature type="transmembrane region" description="Helical" evidence="13">
    <location>
        <begin position="12"/>
        <end position="33"/>
    </location>
</feature>
<reference evidence="16" key="2">
    <citation type="journal article" date="2020" name="Int. J. Syst. Evol. Microbiol.">
        <title>Genomic insights into a novel species Rhodoferax aquaticus sp. nov., isolated from freshwater.</title>
        <authorList>
            <person name="Li T."/>
            <person name="Zhuo Y."/>
            <person name="Jin C.Z."/>
            <person name="Wu X."/>
            <person name="Ko S.R."/>
            <person name="Jin F.J."/>
            <person name="Ahn C.Y."/>
            <person name="Oh H.M."/>
            <person name="Lee H.G."/>
            <person name="Jin L."/>
        </authorList>
    </citation>
    <scope>NUCLEOTIDE SEQUENCE [LARGE SCALE GENOMIC DNA]</scope>
    <source>
        <strain evidence="16">Gr-4</strain>
    </source>
</reference>